<dbReference type="AlphaFoldDB" id="A0A2M8LCK7"/>
<dbReference type="PANTHER" id="PTHR30446">
    <property type="entry name" value="RECOMBINATION PROTEIN RECR"/>
    <property type="match status" value="1"/>
</dbReference>
<dbReference type="GO" id="GO:0006281">
    <property type="term" value="P:DNA repair"/>
    <property type="evidence" value="ECO:0007669"/>
    <property type="project" value="UniProtKB-UniRule"/>
</dbReference>
<dbReference type="InterPro" id="IPR006171">
    <property type="entry name" value="TOPRIM_dom"/>
</dbReference>
<keyword evidence="5 7" id="KW-0233">DNA recombination</keyword>
<keyword evidence="1 7" id="KW-0479">Metal-binding</keyword>
<evidence type="ECO:0000256" key="1">
    <source>
        <dbReference type="ARBA" id="ARBA00022723"/>
    </source>
</evidence>
<comment type="caution">
    <text evidence="9">The sequence shown here is derived from an EMBL/GenBank/DDBJ whole genome shotgun (WGS) entry which is preliminary data.</text>
</comment>
<dbReference type="PROSITE" id="PS50880">
    <property type="entry name" value="TOPRIM"/>
    <property type="match status" value="1"/>
</dbReference>
<dbReference type="HAMAP" id="MF_00017">
    <property type="entry name" value="RecR"/>
    <property type="match status" value="1"/>
</dbReference>
<protein>
    <recommendedName>
        <fullName evidence="7">Recombination protein RecR</fullName>
    </recommendedName>
</protein>
<dbReference type="Pfam" id="PF13662">
    <property type="entry name" value="Toprim_4"/>
    <property type="match status" value="1"/>
</dbReference>
<proteinExistence type="inferred from homology"/>
<dbReference type="Proteomes" id="UP000228700">
    <property type="component" value="Unassembled WGS sequence"/>
</dbReference>
<dbReference type="InterPro" id="IPR023627">
    <property type="entry name" value="Rcmb_RecR"/>
</dbReference>
<dbReference type="PANTHER" id="PTHR30446:SF0">
    <property type="entry name" value="RECOMBINATION PROTEIN RECR"/>
    <property type="match status" value="1"/>
</dbReference>
<dbReference type="EMBL" id="PFEQ01000009">
    <property type="protein sequence ID" value="PJE74343.1"/>
    <property type="molecule type" value="Genomic_DNA"/>
</dbReference>
<keyword evidence="3 7" id="KW-0863">Zinc-finger</keyword>
<keyword evidence="4 7" id="KW-0862">Zinc</keyword>
<name>A0A2M8LCK7_9BACT</name>
<evidence type="ECO:0000256" key="4">
    <source>
        <dbReference type="ARBA" id="ARBA00022833"/>
    </source>
</evidence>
<dbReference type="GO" id="GO:0008270">
    <property type="term" value="F:zinc ion binding"/>
    <property type="evidence" value="ECO:0007669"/>
    <property type="project" value="UniProtKB-KW"/>
</dbReference>
<evidence type="ECO:0000313" key="9">
    <source>
        <dbReference type="EMBL" id="PJE74343.1"/>
    </source>
</evidence>
<evidence type="ECO:0000259" key="8">
    <source>
        <dbReference type="PROSITE" id="PS50880"/>
    </source>
</evidence>
<sequence>MDHLHHLHDLFRRFPGIGPRQAKRFVYFLLTATPSYKKELIDEISRLESRVASCPSCHRFYDKKGNNQTCSICSDTNRSQETLMVVAKDVDLDAVEKSRVYEGLYFVLGGSVPLFDQELDSKINSKELLHTIESRAKTGLREIILALSLNAEGEHTRELVESLISPLAKKMGIDIYTLGRGLSTGTELEYSDSETIKNALLSRKRETAL</sequence>
<organism evidence="9 10">
    <name type="scientific">Candidatus Taylorbacteria bacterium CG10_big_fil_rev_8_21_14_0_10_41_48</name>
    <dbReference type="NCBI Taxonomy" id="1975024"/>
    <lineage>
        <taxon>Bacteria</taxon>
        <taxon>Candidatus Tayloriibacteriota</taxon>
    </lineage>
</organism>
<dbReference type="Gene3D" id="1.10.8.420">
    <property type="entry name" value="RecR Domain 1"/>
    <property type="match status" value="1"/>
</dbReference>
<dbReference type="Gene3D" id="3.40.1360.10">
    <property type="match status" value="1"/>
</dbReference>
<evidence type="ECO:0000313" key="10">
    <source>
        <dbReference type="Proteomes" id="UP000228700"/>
    </source>
</evidence>
<evidence type="ECO:0000256" key="7">
    <source>
        <dbReference type="HAMAP-Rule" id="MF_00017"/>
    </source>
</evidence>
<dbReference type="InterPro" id="IPR000093">
    <property type="entry name" value="DNA_Rcmb_RecR"/>
</dbReference>
<gene>
    <name evidence="7" type="primary">recR</name>
    <name evidence="9" type="ORF">COV01_02495</name>
</gene>
<dbReference type="SUPFAM" id="SSF111304">
    <property type="entry name" value="Recombination protein RecR"/>
    <property type="match status" value="1"/>
</dbReference>
<feature type="domain" description="Toprim" evidence="8">
    <location>
        <begin position="81"/>
        <end position="183"/>
    </location>
</feature>
<dbReference type="GO" id="GO:0006310">
    <property type="term" value="P:DNA recombination"/>
    <property type="evidence" value="ECO:0007669"/>
    <property type="project" value="UniProtKB-UniRule"/>
</dbReference>
<evidence type="ECO:0000256" key="6">
    <source>
        <dbReference type="ARBA" id="ARBA00023204"/>
    </source>
</evidence>
<comment type="function">
    <text evidence="7">May play a role in DNA repair. It seems to be involved in an RecBC-independent recombinational process of DNA repair. It may act with RecF and RecO.</text>
</comment>
<accession>A0A2M8LCK7</accession>
<comment type="caution">
    <text evidence="7">Lacks conserved residue(s) required for the propagation of feature annotation.</text>
</comment>
<keyword evidence="6 7" id="KW-0234">DNA repair</keyword>
<dbReference type="SMART" id="SM00493">
    <property type="entry name" value="TOPRIM"/>
    <property type="match status" value="1"/>
</dbReference>
<evidence type="ECO:0000256" key="5">
    <source>
        <dbReference type="ARBA" id="ARBA00023172"/>
    </source>
</evidence>
<dbReference type="Pfam" id="PF21175">
    <property type="entry name" value="RecR_C"/>
    <property type="match status" value="1"/>
</dbReference>
<evidence type="ECO:0000256" key="3">
    <source>
        <dbReference type="ARBA" id="ARBA00022771"/>
    </source>
</evidence>
<evidence type="ECO:0000256" key="2">
    <source>
        <dbReference type="ARBA" id="ARBA00022763"/>
    </source>
</evidence>
<keyword evidence="2 7" id="KW-0227">DNA damage</keyword>
<comment type="similarity">
    <text evidence="7">Belongs to the RecR family.</text>
</comment>
<dbReference type="GO" id="GO:0003677">
    <property type="term" value="F:DNA binding"/>
    <property type="evidence" value="ECO:0007669"/>
    <property type="project" value="UniProtKB-UniRule"/>
</dbReference>
<reference evidence="10" key="1">
    <citation type="submission" date="2017-09" db="EMBL/GenBank/DDBJ databases">
        <title>Depth-based differentiation of microbial function through sediment-hosted aquifers and enrichment of novel symbionts in the deep terrestrial subsurface.</title>
        <authorList>
            <person name="Probst A.J."/>
            <person name="Ladd B."/>
            <person name="Jarett J.K."/>
            <person name="Geller-Mcgrath D.E."/>
            <person name="Sieber C.M.K."/>
            <person name="Emerson J.B."/>
            <person name="Anantharaman K."/>
            <person name="Thomas B.C."/>
            <person name="Malmstrom R."/>
            <person name="Stieglmeier M."/>
            <person name="Klingl A."/>
            <person name="Woyke T."/>
            <person name="Ryan C.M."/>
            <person name="Banfield J.F."/>
        </authorList>
    </citation>
    <scope>NUCLEOTIDE SEQUENCE [LARGE SCALE GENOMIC DNA]</scope>
</reference>